<name>A0A7Z0WQK4_9PSEU</name>
<dbReference type="EMBL" id="MSIF01000002">
    <property type="protein sequence ID" value="OLF13096.1"/>
    <property type="molecule type" value="Genomic_DNA"/>
</dbReference>
<dbReference type="InterPro" id="IPR027417">
    <property type="entry name" value="P-loop_NTPase"/>
</dbReference>
<sequence length="399" mass="44712">MAVCDHRVFLHIGTPKSGTTYLQEVMWHNRDSLADTGVKYPASQPNEQFLATLDLLERTFHNVRDPATEGAWDRITGEARAWPGTSVISHEMLAAATPEMVRRAVGSFGDAEVHLVCTARDLARQLPAVWQEDVKNTGTLTFDEFSRSLRGADDTIDPYFANTFWGYQDLPAILRTWSADLPPERVHVLPLARGAGRDELWERFARVIGIDPLSCPARMEVRNPSTGVVETNLLRLLNRTGLRDDLDWGAYESLVKRFLAVEVLAERPGSVPLSLPVEDRPWVEQWSKDAVESIRTAGYDVVGDLADLLPAWRGDQAVHPDSARTEDLLDASVYALAATVRLVDEERRRFAEDRAAWPEGATSVRGVLLERYEDHPKAKVLLRGYRRAKSAVRALISPR</sequence>
<dbReference type="OrthoDB" id="5144031at2"/>
<dbReference type="AlphaFoldDB" id="A0A7Z0WQK4"/>
<dbReference type="RefSeq" id="WP_075132005.1">
    <property type="nucleotide sequence ID" value="NZ_MSIF01000002.1"/>
</dbReference>
<keyword evidence="2" id="KW-1185">Reference proteome</keyword>
<dbReference type="SUPFAM" id="SSF52540">
    <property type="entry name" value="P-loop containing nucleoside triphosphate hydrolases"/>
    <property type="match status" value="1"/>
</dbReference>
<comment type="caution">
    <text evidence="1">The sequence shown here is derived from an EMBL/GenBank/DDBJ whole genome shotgun (WGS) entry which is preliminary data.</text>
</comment>
<reference evidence="1 2" key="1">
    <citation type="submission" date="2016-12" db="EMBL/GenBank/DDBJ databases">
        <title>The draft genome sequence of Actinophytocola xinjiangensis.</title>
        <authorList>
            <person name="Wang W."/>
            <person name="Yuan L."/>
        </authorList>
    </citation>
    <scope>NUCLEOTIDE SEQUENCE [LARGE SCALE GENOMIC DNA]</scope>
    <source>
        <strain evidence="1 2">CGMCC 4.4663</strain>
    </source>
</reference>
<evidence type="ECO:0008006" key="3">
    <source>
        <dbReference type="Google" id="ProtNLM"/>
    </source>
</evidence>
<evidence type="ECO:0000313" key="1">
    <source>
        <dbReference type="EMBL" id="OLF13096.1"/>
    </source>
</evidence>
<proteinExistence type="predicted"/>
<evidence type="ECO:0000313" key="2">
    <source>
        <dbReference type="Proteomes" id="UP000185696"/>
    </source>
</evidence>
<protein>
    <recommendedName>
        <fullName evidence="3">Sulfotransferase family protein</fullName>
    </recommendedName>
</protein>
<organism evidence="1 2">
    <name type="scientific">Actinophytocola xinjiangensis</name>
    <dbReference type="NCBI Taxonomy" id="485602"/>
    <lineage>
        <taxon>Bacteria</taxon>
        <taxon>Bacillati</taxon>
        <taxon>Actinomycetota</taxon>
        <taxon>Actinomycetes</taxon>
        <taxon>Pseudonocardiales</taxon>
        <taxon>Pseudonocardiaceae</taxon>
    </lineage>
</organism>
<gene>
    <name evidence="1" type="ORF">BLA60_07645</name>
</gene>
<dbReference type="Gene3D" id="3.40.50.300">
    <property type="entry name" value="P-loop containing nucleotide triphosphate hydrolases"/>
    <property type="match status" value="1"/>
</dbReference>
<dbReference type="Proteomes" id="UP000185696">
    <property type="component" value="Unassembled WGS sequence"/>
</dbReference>
<accession>A0A7Z0WQK4</accession>